<dbReference type="CDD" id="cd11056">
    <property type="entry name" value="CYP6-like"/>
    <property type="match status" value="1"/>
</dbReference>
<evidence type="ECO:0000256" key="13">
    <source>
        <dbReference type="PIRSR" id="PIRSR602401-1"/>
    </source>
</evidence>
<keyword evidence="15" id="KW-0812">Transmembrane</keyword>
<feature type="transmembrane region" description="Helical" evidence="15">
    <location>
        <begin position="6"/>
        <end position="26"/>
    </location>
</feature>
<sequence length="502" mass="57904">MMLLTSSIPLDLCIFATIAIYVLYLYSTKNFRYFKDKGVPYLKPLPLIGNFADVALFRTTIGEWLKNCYDQMDSPYFGIFVFNKPCMVIKSPELVRDVLIKDFSHFYDRATSSPSHEQLQEGMMLIQKGREWKETGEKFTTAFTSGKLRQMFPVLDDYGKKLVKFIKDRDTNKVDIIDNSVRYSTDTLSRTFVGLETYCLEEDSEVYWKIKSAITPTYEGGLRGICYFFKLEAVVDWLQLTFAQRAAIDYFAEVFQHLVKLCQDGNGKISNLIDIVSSLKSSETYTKKFAYGDRKAVGQPFMFFIAGENTIITSLAYTLYELAKHPQVQSKLRAEIAEATKDDIGFSYEKIIGMKYMEMVVQEIMRMYPPLPFLDRECTNDYTIRGTNVTIQKGTQVYVPMLGFNYDKNIFPEPEKFIPERFASKSQYNQNGLRFFPFGEGQRICIGERFALLDMKVAVAHMLTNFELEPLPDTPKKVQFTPLVFSLVPKEPIYLMCKPITT</sequence>
<dbReference type="PRINTS" id="PR00385">
    <property type="entry name" value="P450"/>
</dbReference>
<protein>
    <recommendedName>
        <fullName evidence="18">Cytochrome P450</fullName>
    </recommendedName>
</protein>
<evidence type="ECO:0000256" key="8">
    <source>
        <dbReference type="ARBA" id="ARBA00022848"/>
    </source>
</evidence>
<evidence type="ECO:0000256" key="2">
    <source>
        <dbReference type="ARBA" id="ARBA00004174"/>
    </source>
</evidence>
<evidence type="ECO:0000256" key="1">
    <source>
        <dbReference type="ARBA" id="ARBA00001971"/>
    </source>
</evidence>
<evidence type="ECO:0000256" key="10">
    <source>
        <dbReference type="ARBA" id="ARBA00023004"/>
    </source>
</evidence>
<dbReference type="PROSITE" id="PS00086">
    <property type="entry name" value="CYTOCHROME_P450"/>
    <property type="match status" value="1"/>
</dbReference>
<dbReference type="GO" id="GO:0004497">
    <property type="term" value="F:monooxygenase activity"/>
    <property type="evidence" value="ECO:0007669"/>
    <property type="project" value="UniProtKB-KW"/>
</dbReference>
<dbReference type="Gene3D" id="1.10.630.10">
    <property type="entry name" value="Cytochrome P450"/>
    <property type="match status" value="1"/>
</dbReference>
<organism evidence="16 17">
    <name type="scientific">Callosobruchus maculatus</name>
    <name type="common">Southern cowpea weevil</name>
    <name type="synonym">Pulse bruchid</name>
    <dbReference type="NCBI Taxonomy" id="64391"/>
    <lineage>
        <taxon>Eukaryota</taxon>
        <taxon>Metazoa</taxon>
        <taxon>Ecdysozoa</taxon>
        <taxon>Arthropoda</taxon>
        <taxon>Hexapoda</taxon>
        <taxon>Insecta</taxon>
        <taxon>Pterygota</taxon>
        <taxon>Neoptera</taxon>
        <taxon>Endopterygota</taxon>
        <taxon>Coleoptera</taxon>
        <taxon>Polyphaga</taxon>
        <taxon>Cucujiformia</taxon>
        <taxon>Chrysomeloidea</taxon>
        <taxon>Chrysomelidae</taxon>
        <taxon>Bruchinae</taxon>
        <taxon>Bruchini</taxon>
        <taxon>Callosobruchus</taxon>
    </lineage>
</organism>
<keyword evidence="10 13" id="KW-0408">Iron</keyword>
<feature type="binding site" description="axial binding residue" evidence="13">
    <location>
        <position position="445"/>
    </location>
    <ligand>
        <name>heme</name>
        <dbReference type="ChEBI" id="CHEBI:30413"/>
    </ligand>
    <ligandPart>
        <name>Fe</name>
        <dbReference type="ChEBI" id="CHEBI:18248"/>
    </ligandPart>
</feature>
<dbReference type="InterPro" id="IPR001128">
    <property type="entry name" value="Cyt_P450"/>
</dbReference>
<evidence type="ECO:0000256" key="3">
    <source>
        <dbReference type="ARBA" id="ARBA00004406"/>
    </source>
</evidence>
<name>A0A653CMV1_CALMS</name>
<proteinExistence type="inferred from homology"/>
<evidence type="ECO:0000256" key="14">
    <source>
        <dbReference type="RuleBase" id="RU000461"/>
    </source>
</evidence>
<keyword evidence="12 15" id="KW-0472">Membrane</keyword>
<comment type="similarity">
    <text evidence="4 14">Belongs to the cytochrome P450 family.</text>
</comment>
<dbReference type="SUPFAM" id="SSF48264">
    <property type="entry name" value="Cytochrome P450"/>
    <property type="match status" value="1"/>
</dbReference>
<keyword evidence="7" id="KW-0256">Endoplasmic reticulum</keyword>
<keyword evidence="8" id="KW-0492">Microsome</keyword>
<dbReference type="InterPro" id="IPR017972">
    <property type="entry name" value="Cyt_P450_CS"/>
</dbReference>
<dbReference type="GO" id="GO:0020037">
    <property type="term" value="F:heme binding"/>
    <property type="evidence" value="ECO:0007669"/>
    <property type="project" value="InterPro"/>
</dbReference>
<evidence type="ECO:0000256" key="12">
    <source>
        <dbReference type="ARBA" id="ARBA00023136"/>
    </source>
</evidence>
<accession>A0A653CMV1</accession>
<dbReference type="PRINTS" id="PR00463">
    <property type="entry name" value="EP450I"/>
</dbReference>
<comment type="subcellular location">
    <subcellularLocation>
        <location evidence="3">Endoplasmic reticulum membrane</location>
        <topology evidence="3">Peripheral membrane protein</topology>
    </subcellularLocation>
    <subcellularLocation>
        <location evidence="2">Microsome membrane</location>
        <topology evidence="2">Peripheral membrane protein</topology>
    </subcellularLocation>
</comment>
<evidence type="ECO:0000256" key="9">
    <source>
        <dbReference type="ARBA" id="ARBA00023002"/>
    </source>
</evidence>
<evidence type="ECO:0000256" key="15">
    <source>
        <dbReference type="SAM" id="Phobius"/>
    </source>
</evidence>
<evidence type="ECO:0000256" key="7">
    <source>
        <dbReference type="ARBA" id="ARBA00022824"/>
    </source>
</evidence>
<keyword evidence="5 13" id="KW-0349">Heme</keyword>
<keyword evidence="11 14" id="KW-0503">Monooxygenase</keyword>
<keyword evidence="9 14" id="KW-0560">Oxidoreductase</keyword>
<evidence type="ECO:0000313" key="17">
    <source>
        <dbReference type="Proteomes" id="UP000410492"/>
    </source>
</evidence>
<dbReference type="Pfam" id="PF00067">
    <property type="entry name" value="p450"/>
    <property type="match status" value="1"/>
</dbReference>
<dbReference type="InterPro" id="IPR050476">
    <property type="entry name" value="Insect_CytP450_Detox"/>
</dbReference>
<dbReference type="PANTHER" id="PTHR24292">
    <property type="entry name" value="CYTOCHROME P450"/>
    <property type="match status" value="1"/>
</dbReference>
<keyword evidence="15" id="KW-1133">Transmembrane helix</keyword>
<dbReference type="FunFam" id="1.10.630.10:FF:000042">
    <property type="entry name" value="Cytochrome P450"/>
    <property type="match status" value="1"/>
</dbReference>
<dbReference type="Proteomes" id="UP000410492">
    <property type="component" value="Unassembled WGS sequence"/>
</dbReference>
<dbReference type="OrthoDB" id="2789670at2759"/>
<keyword evidence="6 13" id="KW-0479">Metal-binding</keyword>
<evidence type="ECO:0000256" key="6">
    <source>
        <dbReference type="ARBA" id="ARBA00022723"/>
    </source>
</evidence>
<dbReference type="InterPro" id="IPR036396">
    <property type="entry name" value="Cyt_P450_sf"/>
</dbReference>
<dbReference type="GO" id="GO:0016705">
    <property type="term" value="F:oxidoreductase activity, acting on paired donors, with incorporation or reduction of molecular oxygen"/>
    <property type="evidence" value="ECO:0007669"/>
    <property type="project" value="InterPro"/>
</dbReference>
<dbReference type="AlphaFoldDB" id="A0A653CMV1"/>
<dbReference type="GO" id="GO:0005506">
    <property type="term" value="F:iron ion binding"/>
    <property type="evidence" value="ECO:0007669"/>
    <property type="project" value="InterPro"/>
</dbReference>
<reference evidence="16 17" key="1">
    <citation type="submission" date="2019-01" db="EMBL/GenBank/DDBJ databases">
        <authorList>
            <person name="Sayadi A."/>
        </authorList>
    </citation>
    <scope>NUCLEOTIDE SEQUENCE [LARGE SCALE GENOMIC DNA]</scope>
</reference>
<gene>
    <name evidence="16" type="ORF">CALMAC_LOCUS10423</name>
</gene>
<keyword evidence="17" id="KW-1185">Reference proteome</keyword>
<comment type="cofactor">
    <cofactor evidence="1 13">
        <name>heme</name>
        <dbReference type="ChEBI" id="CHEBI:30413"/>
    </cofactor>
</comment>
<evidence type="ECO:0008006" key="18">
    <source>
        <dbReference type="Google" id="ProtNLM"/>
    </source>
</evidence>
<evidence type="ECO:0000256" key="11">
    <source>
        <dbReference type="ARBA" id="ARBA00023033"/>
    </source>
</evidence>
<evidence type="ECO:0000256" key="5">
    <source>
        <dbReference type="ARBA" id="ARBA00022617"/>
    </source>
</evidence>
<evidence type="ECO:0000256" key="4">
    <source>
        <dbReference type="ARBA" id="ARBA00010617"/>
    </source>
</evidence>
<evidence type="ECO:0000313" key="16">
    <source>
        <dbReference type="EMBL" id="VEN49253.1"/>
    </source>
</evidence>
<dbReference type="EMBL" id="CAACVG010008311">
    <property type="protein sequence ID" value="VEN49253.1"/>
    <property type="molecule type" value="Genomic_DNA"/>
</dbReference>
<dbReference type="InterPro" id="IPR002401">
    <property type="entry name" value="Cyt_P450_E_grp-I"/>
</dbReference>
<dbReference type="PANTHER" id="PTHR24292:SF45">
    <property type="entry name" value="CYTOCHROME P450 6G1-RELATED"/>
    <property type="match status" value="1"/>
</dbReference>
<dbReference type="GO" id="GO:0005789">
    <property type="term" value="C:endoplasmic reticulum membrane"/>
    <property type="evidence" value="ECO:0007669"/>
    <property type="project" value="UniProtKB-SubCell"/>
</dbReference>